<reference evidence="1 2" key="1">
    <citation type="submission" date="2019-02" db="EMBL/GenBank/DDBJ databases">
        <title>Deep-cultivation of Planctomycetes and their phenomic and genomic characterization uncovers novel biology.</title>
        <authorList>
            <person name="Wiegand S."/>
            <person name="Jogler M."/>
            <person name="Boedeker C."/>
            <person name="Pinto D."/>
            <person name="Vollmers J."/>
            <person name="Rivas-Marin E."/>
            <person name="Kohn T."/>
            <person name="Peeters S.H."/>
            <person name="Heuer A."/>
            <person name="Rast P."/>
            <person name="Oberbeckmann S."/>
            <person name="Bunk B."/>
            <person name="Jeske O."/>
            <person name="Meyerdierks A."/>
            <person name="Storesund J.E."/>
            <person name="Kallscheuer N."/>
            <person name="Luecker S."/>
            <person name="Lage O.M."/>
            <person name="Pohl T."/>
            <person name="Merkel B.J."/>
            <person name="Hornburger P."/>
            <person name="Mueller R.-W."/>
            <person name="Bruemmer F."/>
            <person name="Labrenz M."/>
            <person name="Spormann A.M."/>
            <person name="Op Den Camp H."/>
            <person name="Overmann J."/>
            <person name="Amann R."/>
            <person name="Jetten M.S.M."/>
            <person name="Mascher T."/>
            <person name="Medema M.H."/>
            <person name="Devos D.P."/>
            <person name="Kaster A.-K."/>
            <person name="Ovreas L."/>
            <person name="Rohde M."/>
            <person name="Galperin M.Y."/>
            <person name="Jogler C."/>
        </authorList>
    </citation>
    <scope>NUCLEOTIDE SEQUENCE [LARGE SCALE GENOMIC DNA]</scope>
    <source>
        <strain evidence="1 2">CA13</strain>
    </source>
</reference>
<proteinExistence type="predicted"/>
<comment type="caution">
    <text evidence="1">The sequence shown here is derived from an EMBL/GenBank/DDBJ whole genome shotgun (WGS) entry which is preliminary data.</text>
</comment>
<dbReference type="Proteomes" id="UP000315010">
    <property type="component" value="Unassembled WGS sequence"/>
</dbReference>
<gene>
    <name evidence="1" type="ORF">CA13_60150</name>
</gene>
<accession>A0A5C5ZBJ0</accession>
<dbReference type="OrthoDB" id="263927at2"/>
<evidence type="ECO:0000313" key="1">
    <source>
        <dbReference type="EMBL" id="TWT84535.1"/>
    </source>
</evidence>
<dbReference type="AlphaFoldDB" id="A0A5C5ZBJ0"/>
<keyword evidence="2" id="KW-1185">Reference proteome</keyword>
<name>A0A5C5ZBJ0_9BACT</name>
<dbReference type="RefSeq" id="WP_146402310.1">
    <property type="nucleotide sequence ID" value="NZ_SJPJ01000001.1"/>
</dbReference>
<protein>
    <submittedName>
        <fullName evidence="1">Uncharacterized protein</fullName>
    </submittedName>
</protein>
<organism evidence="1 2">
    <name type="scientific">Novipirellula herctigrandis</name>
    <dbReference type="NCBI Taxonomy" id="2527986"/>
    <lineage>
        <taxon>Bacteria</taxon>
        <taxon>Pseudomonadati</taxon>
        <taxon>Planctomycetota</taxon>
        <taxon>Planctomycetia</taxon>
        <taxon>Pirellulales</taxon>
        <taxon>Pirellulaceae</taxon>
        <taxon>Novipirellula</taxon>
    </lineage>
</organism>
<dbReference type="EMBL" id="SJPJ01000001">
    <property type="protein sequence ID" value="TWT84535.1"/>
    <property type="molecule type" value="Genomic_DNA"/>
</dbReference>
<sequence length="84" mass="9939">MKFILQPWQLFAVILASWINRQQQDAIEYLRTENAVLKEQFGKKRILLTDAQRRRLAVKCKILGRKALEQFGTLFTPDTILRLH</sequence>
<evidence type="ECO:0000313" key="2">
    <source>
        <dbReference type="Proteomes" id="UP000315010"/>
    </source>
</evidence>